<name>A0ACC3N969_9PEZI</name>
<protein>
    <submittedName>
        <fullName evidence="1">Uncharacterized protein</fullName>
    </submittedName>
</protein>
<reference evidence="1" key="1">
    <citation type="submission" date="2023-07" db="EMBL/GenBank/DDBJ databases">
        <title>Black Yeasts Isolated from many extreme environments.</title>
        <authorList>
            <person name="Coleine C."/>
            <person name="Stajich J.E."/>
            <person name="Selbmann L."/>
        </authorList>
    </citation>
    <scope>NUCLEOTIDE SEQUENCE</scope>
    <source>
        <strain evidence="1">CCFEE 5714</strain>
    </source>
</reference>
<evidence type="ECO:0000313" key="1">
    <source>
        <dbReference type="EMBL" id="KAK3712720.1"/>
    </source>
</evidence>
<dbReference type="Proteomes" id="UP001281147">
    <property type="component" value="Unassembled WGS sequence"/>
</dbReference>
<keyword evidence="2" id="KW-1185">Reference proteome</keyword>
<evidence type="ECO:0000313" key="2">
    <source>
        <dbReference type="Proteomes" id="UP001281147"/>
    </source>
</evidence>
<organism evidence="1 2">
    <name type="scientific">Vermiconidia calcicola</name>
    <dbReference type="NCBI Taxonomy" id="1690605"/>
    <lineage>
        <taxon>Eukaryota</taxon>
        <taxon>Fungi</taxon>
        <taxon>Dikarya</taxon>
        <taxon>Ascomycota</taxon>
        <taxon>Pezizomycotina</taxon>
        <taxon>Dothideomycetes</taxon>
        <taxon>Dothideomycetidae</taxon>
        <taxon>Mycosphaerellales</taxon>
        <taxon>Extremaceae</taxon>
        <taxon>Vermiconidia</taxon>
    </lineage>
</organism>
<accession>A0ACC3N969</accession>
<dbReference type="EMBL" id="JAUTXU010000068">
    <property type="protein sequence ID" value="KAK3712720.1"/>
    <property type="molecule type" value="Genomic_DNA"/>
</dbReference>
<comment type="caution">
    <text evidence="1">The sequence shown here is derived from an EMBL/GenBank/DDBJ whole genome shotgun (WGS) entry which is preliminary data.</text>
</comment>
<sequence length="215" mass="23591">MELDMLSIDPDSVAPDVSKALDTYKIEVESCRLRFSEYEEQEKRVREARTLVLSTLSNSINNVHTNAFHVPEVFDNNQPDAQSDIKATSADAKKTSSKHPPLQGRHQRRSGYNYVKPIPIRGAGQAKAGLGTEAHPLLRRPHQSRFDGRSYVKALQRTSPTSAAKTTSEQGKSKPGSAQEPILLCEDDIEAVQAMNDTGASQATKAELGAEDYPS</sequence>
<proteinExistence type="predicted"/>
<gene>
    <name evidence="1" type="ORF">LTR37_008984</name>
</gene>